<protein>
    <submittedName>
        <fullName evidence="1">Uncharacterized protein</fullName>
    </submittedName>
</protein>
<evidence type="ECO:0000313" key="1">
    <source>
        <dbReference type="EMBL" id="MDQ0232638.1"/>
    </source>
</evidence>
<name>A0ABT9ZM95_9BACI</name>
<organism evidence="1 2">
    <name type="scientific">Metabacillus malikii</name>
    <dbReference type="NCBI Taxonomy" id="1504265"/>
    <lineage>
        <taxon>Bacteria</taxon>
        <taxon>Bacillati</taxon>
        <taxon>Bacillota</taxon>
        <taxon>Bacilli</taxon>
        <taxon>Bacillales</taxon>
        <taxon>Bacillaceae</taxon>
        <taxon>Metabacillus</taxon>
    </lineage>
</organism>
<accession>A0ABT9ZM95</accession>
<reference evidence="1 2" key="1">
    <citation type="submission" date="2023-07" db="EMBL/GenBank/DDBJ databases">
        <title>Genomic Encyclopedia of Type Strains, Phase IV (KMG-IV): sequencing the most valuable type-strain genomes for metagenomic binning, comparative biology and taxonomic classification.</title>
        <authorList>
            <person name="Goeker M."/>
        </authorList>
    </citation>
    <scope>NUCLEOTIDE SEQUENCE [LARGE SCALE GENOMIC DNA]</scope>
    <source>
        <strain evidence="1 2">DSM 29005</strain>
    </source>
</reference>
<proteinExistence type="predicted"/>
<evidence type="ECO:0000313" key="2">
    <source>
        <dbReference type="Proteomes" id="UP001234495"/>
    </source>
</evidence>
<comment type="caution">
    <text evidence="1">The sequence shown here is derived from an EMBL/GenBank/DDBJ whole genome shotgun (WGS) entry which is preliminary data.</text>
</comment>
<gene>
    <name evidence="1" type="ORF">J2S19_003960</name>
</gene>
<dbReference type="Proteomes" id="UP001234495">
    <property type="component" value="Unassembled WGS sequence"/>
</dbReference>
<keyword evidence="2" id="KW-1185">Reference proteome</keyword>
<sequence>MEGKSTYQLTGFSYKVEKGHTDVKMKTDFEEQPSEEIRSYIEMKIQEYFSLQETKEQIENDKYTIRFLLKNGEAFLTIKN</sequence>
<dbReference type="EMBL" id="JAUSUD010000023">
    <property type="protein sequence ID" value="MDQ0232638.1"/>
    <property type="molecule type" value="Genomic_DNA"/>
</dbReference>
<dbReference type="RefSeq" id="WP_307344812.1">
    <property type="nucleotide sequence ID" value="NZ_JAUSUD010000023.1"/>
</dbReference>